<sequence>MAFNSKKRLFADAVLAGKSNKDAAIAAGYSAATASAAGSRLVKDKDVVAYLAERRKKGAPRAKAQPTETDKAMTAAAVAAGFDLNTILTFSDPKAFLLAAMNDQNTEPKLRIDAAKTLMPFVHAKVGEAGKKDAKADAAKKVGAGKFAATAPPKLVVNNRK</sequence>
<evidence type="ECO:0000313" key="1">
    <source>
        <dbReference type="EMBL" id="MFM0445473.1"/>
    </source>
</evidence>
<organism evidence="1 2">
    <name type="scientific">Paraburkholderia strydomiana</name>
    <dbReference type="NCBI Taxonomy" id="1245417"/>
    <lineage>
        <taxon>Bacteria</taxon>
        <taxon>Pseudomonadati</taxon>
        <taxon>Pseudomonadota</taxon>
        <taxon>Betaproteobacteria</taxon>
        <taxon>Burkholderiales</taxon>
        <taxon>Burkholderiaceae</taxon>
        <taxon>Paraburkholderia</taxon>
    </lineage>
</organism>
<accession>A0ABW9C2M4</accession>
<gene>
    <name evidence="1" type="ORF">PQR00_17915</name>
</gene>
<dbReference type="InterPro" id="IPR038713">
    <property type="entry name" value="Terminase_Gp1_N_sf"/>
</dbReference>
<dbReference type="Proteomes" id="UP001629288">
    <property type="component" value="Unassembled WGS sequence"/>
</dbReference>
<keyword evidence="2" id="KW-1185">Reference proteome</keyword>
<proteinExistence type="predicted"/>
<dbReference type="EMBL" id="JAQQDH010000005">
    <property type="protein sequence ID" value="MFM0445473.1"/>
    <property type="molecule type" value="Genomic_DNA"/>
</dbReference>
<protein>
    <submittedName>
        <fullName evidence="1">Terminase small subunit</fullName>
    </submittedName>
</protein>
<name>A0ABW9C2M4_9BURK</name>
<dbReference type="Pfam" id="PF03592">
    <property type="entry name" value="Terminase_2"/>
    <property type="match status" value="1"/>
</dbReference>
<comment type="caution">
    <text evidence="1">The sequence shown here is derived from an EMBL/GenBank/DDBJ whole genome shotgun (WGS) entry which is preliminary data.</text>
</comment>
<dbReference type="InterPro" id="IPR005335">
    <property type="entry name" value="Terminase_ssu"/>
</dbReference>
<dbReference type="Gene3D" id="1.10.10.1400">
    <property type="entry name" value="Terminase, small subunit, N-terminal DNA-binding domain, HTH motif"/>
    <property type="match status" value="1"/>
</dbReference>
<dbReference type="RefSeq" id="WP_408130129.1">
    <property type="nucleotide sequence ID" value="NZ_JAQQDH010000005.1"/>
</dbReference>
<reference evidence="1 2" key="1">
    <citation type="journal article" date="2024" name="Chem. Sci.">
        <title>Discovery of megapolipeptins by genome mining of a Burkholderiales bacteria collection.</title>
        <authorList>
            <person name="Paulo B.S."/>
            <person name="Recchia M.J.J."/>
            <person name="Lee S."/>
            <person name="Fergusson C.H."/>
            <person name="Romanowski S.B."/>
            <person name="Hernandez A."/>
            <person name="Krull N."/>
            <person name="Liu D.Y."/>
            <person name="Cavanagh H."/>
            <person name="Bos A."/>
            <person name="Gray C.A."/>
            <person name="Murphy B.T."/>
            <person name="Linington R.G."/>
            <person name="Eustaquio A.S."/>
        </authorList>
    </citation>
    <scope>NUCLEOTIDE SEQUENCE [LARGE SCALE GENOMIC DNA]</scope>
    <source>
        <strain evidence="1 2">RL17-379-BIB-C</strain>
    </source>
</reference>
<evidence type="ECO:0000313" key="2">
    <source>
        <dbReference type="Proteomes" id="UP001629288"/>
    </source>
</evidence>